<accession>K9D6D2</accession>
<dbReference type="Proteomes" id="UP000009891">
    <property type="component" value="Unassembled WGS sequence"/>
</dbReference>
<organism evidence="1 2">
    <name type="scientific">Veillonella seminalis ACS-216-V-Col6b</name>
    <dbReference type="NCBI Taxonomy" id="883156"/>
    <lineage>
        <taxon>Bacteria</taxon>
        <taxon>Bacillati</taxon>
        <taxon>Bacillota</taxon>
        <taxon>Negativicutes</taxon>
        <taxon>Veillonellales</taxon>
        <taxon>Veillonellaceae</taxon>
        <taxon>Veillonella</taxon>
    </lineage>
</organism>
<proteinExistence type="predicted"/>
<sequence>MAKKGKSHAAEYDFTLDQGSDYRFQLEIYNSDDTPKDITKNTYVCKIRRDAEDEEVLTEAVATIISNNIVEFHFRDEDTGNIDTDGLNYQELTEATYDILQITPDGEVTRLVNGFCSVSPGISYH</sequence>
<dbReference type="EMBL" id="AHAF01000003">
    <property type="protein sequence ID" value="EKU78766.1"/>
    <property type="molecule type" value="Genomic_DNA"/>
</dbReference>
<dbReference type="RefSeq" id="WP_006555463.1">
    <property type="nucleotide sequence ID" value="NZ_JH992936.1"/>
</dbReference>
<evidence type="ECO:0000313" key="1">
    <source>
        <dbReference type="EMBL" id="EKU78766.1"/>
    </source>
</evidence>
<gene>
    <name evidence="1" type="ORF">HMPREF9282_00563</name>
</gene>
<protein>
    <recommendedName>
        <fullName evidence="3">BppU N-terminal domain-containing protein</fullName>
    </recommendedName>
</protein>
<dbReference type="HOGENOM" id="CLU_1991699_0_0_9"/>
<reference evidence="1 2" key="1">
    <citation type="submission" date="2012-09" db="EMBL/GenBank/DDBJ databases">
        <title>The Genome Sequence of Veillonella ratti ACS-216-V-COL6B.</title>
        <authorList>
            <consortium name="The Broad Institute Genome Sequencing Platform"/>
            <person name="Earl A."/>
            <person name="Ward D."/>
            <person name="Feldgarden M."/>
            <person name="Gevers D."/>
            <person name="Saerens B."/>
            <person name="Vaneechoutte M."/>
            <person name="Walker B."/>
            <person name="Young S.K."/>
            <person name="Zeng Q."/>
            <person name="Gargeya S."/>
            <person name="Fitzgerald M."/>
            <person name="Haas B."/>
            <person name="Abouelleil A."/>
            <person name="Alvarado L."/>
            <person name="Arachchi H.M."/>
            <person name="Berlin A."/>
            <person name="Chapman S.B."/>
            <person name="Goldberg J."/>
            <person name="Griggs A."/>
            <person name="Gujja S."/>
            <person name="Hansen M."/>
            <person name="Howarth C."/>
            <person name="Imamovic A."/>
            <person name="Larimer J."/>
            <person name="McCowen C."/>
            <person name="Montmayeur A."/>
            <person name="Murphy C."/>
            <person name="Neiman D."/>
            <person name="Pearson M."/>
            <person name="Priest M."/>
            <person name="Roberts A."/>
            <person name="Saif S."/>
            <person name="Shea T."/>
            <person name="Sisk P."/>
            <person name="Sykes S."/>
            <person name="Wortman J."/>
            <person name="Nusbaum C."/>
            <person name="Birren B."/>
        </authorList>
    </citation>
    <scope>NUCLEOTIDE SEQUENCE [LARGE SCALE GENOMIC DNA]</scope>
    <source>
        <strain evidence="1 2">ACS-216-V-Col6b</strain>
    </source>
</reference>
<evidence type="ECO:0000313" key="2">
    <source>
        <dbReference type="Proteomes" id="UP000009891"/>
    </source>
</evidence>
<evidence type="ECO:0008006" key="3">
    <source>
        <dbReference type="Google" id="ProtNLM"/>
    </source>
</evidence>
<dbReference type="STRING" id="883156.HMPREF9282_00563"/>
<dbReference type="AlphaFoldDB" id="K9D6D2"/>
<keyword evidence="2" id="KW-1185">Reference proteome</keyword>
<comment type="caution">
    <text evidence="1">The sequence shown here is derived from an EMBL/GenBank/DDBJ whole genome shotgun (WGS) entry which is preliminary data.</text>
</comment>
<dbReference type="PATRIC" id="fig|883156.3.peg.548"/>
<name>K9D6D2_9FIRM</name>